<feature type="binding site" evidence="11">
    <location>
        <position position="289"/>
    </location>
    <ligand>
        <name>S-adenosyl-L-methionine</name>
        <dbReference type="ChEBI" id="CHEBI:59789"/>
    </ligand>
</feature>
<accession>A0A2N2E1B1</accession>
<dbReference type="PIRSF" id="PIRSF006004">
    <property type="entry name" value="CHP00048"/>
    <property type="match status" value="1"/>
</dbReference>
<proteinExistence type="inferred from homology"/>
<dbReference type="Proteomes" id="UP000233325">
    <property type="component" value="Unassembled WGS sequence"/>
</dbReference>
<dbReference type="CDD" id="cd01335">
    <property type="entry name" value="Radical_SAM"/>
    <property type="match status" value="1"/>
</dbReference>
<keyword evidence="11" id="KW-1015">Disulfide bond</keyword>
<evidence type="ECO:0000256" key="6">
    <source>
        <dbReference type="ARBA" id="ARBA00022679"/>
    </source>
</evidence>
<dbReference type="AlphaFoldDB" id="A0A2N2E1B1"/>
<feature type="binding site" evidence="11">
    <location>
        <position position="106"/>
    </location>
    <ligand>
        <name>[4Fe-4S] cluster</name>
        <dbReference type="ChEBI" id="CHEBI:49883"/>
        <note>4Fe-4S-S-AdoMet</note>
    </ligand>
</feature>
<keyword evidence="4 11" id="KW-0698">rRNA processing</keyword>
<dbReference type="EC" id="2.1.1.192" evidence="11"/>
<evidence type="ECO:0000256" key="2">
    <source>
        <dbReference type="ARBA" id="ARBA00022485"/>
    </source>
</evidence>
<evidence type="ECO:0000313" key="14">
    <source>
        <dbReference type="Proteomes" id="UP000233325"/>
    </source>
</evidence>
<dbReference type="InterPro" id="IPR007197">
    <property type="entry name" value="rSAM"/>
</dbReference>
<dbReference type="PROSITE" id="PS51918">
    <property type="entry name" value="RADICAL_SAM"/>
    <property type="match status" value="1"/>
</dbReference>
<comment type="caution">
    <text evidence="13">The sequence shown here is derived from an EMBL/GenBank/DDBJ whole genome shotgun (WGS) entry which is preliminary data.</text>
</comment>
<gene>
    <name evidence="11 13" type="primary">rlmN</name>
    <name evidence="13" type="ORF">CVU83_01630</name>
</gene>
<dbReference type="Gene3D" id="3.20.20.70">
    <property type="entry name" value="Aldolase class I"/>
    <property type="match status" value="1"/>
</dbReference>
<dbReference type="SFLD" id="SFLDS00029">
    <property type="entry name" value="Radical_SAM"/>
    <property type="match status" value="1"/>
</dbReference>
<organism evidence="13 14">
    <name type="scientific">Candidatus Falkowbacteria bacterium HGW-Falkowbacteria-2</name>
    <dbReference type="NCBI Taxonomy" id="2013769"/>
    <lineage>
        <taxon>Bacteria</taxon>
        <taxon>Candidatus Falkowiibacteriota</taxon>
    </lineage>
</organism>
<comment type="subcellular location">
    <subcellularLocation>
        <location evidence="1 11">Cytoplasm</location>
    </subcellularLocation>
</comment>
<evidence type="ECO:0000256" key="4">
    <source>
        <dbReference type="ARBA" id="ARBA00022552"/>
    </source>
</evidence>
<keyword evidence="10 11" id="KW-0411">Iron-sulfur</keyword>
<comment type="catalytic activity">
    <reaction evidence="11">
        <text>adenosine(2503) in 23S rRNA + 2 reduced [2Fe-2S]-[ferredoxin] + 2 S-adenosyl-L-methionine = 2-methyladenosine(2503) in 23S rRNA + 5'-deoxyadenosine + L-methionine + 2 oxidized [2Fe-2S]-[ferredoxin] + S-adenosyl-L-homocysteine</text>
        <dbReference type="Rhea" id="RHEA:42916"/>
        <dbReference type="Rhea" id="RHEA-COMP:10000"/>
        <dbReference type="Rhea" id="RHEA-COMP:10001"/>
        <dbReference type="Rhea" id="RHEA-COMP:10152"/>
        <dbReference type="Rhea" id="RHEA-COMP:10282"/>
        <dbReference type="ChEBI" id="CHEBI:17319"/>
        <dbReference type="ChEBI" id="CHEBI:33737"/>
        <dbReference type="ChEBI" id="CHEBI:33738"/>
        <dbReference type="ChEBI" id="CHEBI:57844"/>
        <dbReference type="ChEBI" id="CHEBI:57856"/>
        <dbReference type="ChEBI" id="CHEBI:59789"/>
        <dbReference type="ChEBI" id="CHEBI:74411"/>
        <dbReference type="ChEBI" id="CHEBI:74497"/>
        <dbReference type="EC" id="2.1.1.192"/>
    </reaction>
</comment>
<dbReference type="GO" id="GO:0030488">
    <property type="term" value="P:tRNA methylation"/>
    <property type="evidence" value="ECO:0007669"/>
    <property type="project" value="UniProtKB-UniRule"/>
</dbReference>
<feature type="active site" description="Proton acceptor" evidence="11">
    <location>
        <position position="85"/>
    </location>
</feature>
<comment type="function">
    <text evidence="11">Specifically methylates position 2 of adenine 2503 in 23S rRNA and position 2 of adenine 37 in tRNAs.</text>
</comment>
<dbReference type="SFLD" id="SFLDF00275">
    <property type="entry name" value="adenosine_C2_methyltransferase"/>
    <property type="match status" value="1"/>
</dbReference>
<dbReference type="NCBIfam" id="TIGR00048">
    <property type="entry name" value="rRNA_mod_RlmN"/>
    <property type="match status" value="1"/>
</dbReference>
<dbReference type="FunFam" id="3.20.20.70:FF:000014">
    <property type="entry name" value="Probable dual-specificity RNA methyltransferase RlmN"/>
    <property type="match status" value="1"/>
</dbReference>
<comment type="caution">
    <text evidence="11">Lacks conserved residue(s) required for the propagation of feature annotation.</text>
</comment>
<dbReference type="GO" id="GO:0051539">
    <property type="term" value="F:4 iron, 4 sulfur cluster binding"/>
    <property type="evidence" value="ECO:0007669"/>
    <property type="project" value="UniProtKB-UniRule"/>
</dbReference>
<evidence type="ECO:0000313" key="13">
    <source>
        <dbReference type="EMBL" id="PKM88520.1"/>
    </source>
</evidence>
<feature type="binding site" evidence="11">
    <location>
        <position position="113"/>
    </location>
    <ligand>
        <name>[4Fe-4S] cluster</name>
        <dbReference type="ChEBI" id="CHEBI:49883"/>
        <note>4Fe-4S-S-AdoMet</note>
    </ligand>
</feature>
<evidence type="ECO:0000256" key="10">
    <source>
        <dbReference type="ARBA" id="ARBA00023014"/>
    </source>
</evidence>
<dbReference type="GO" id="GO:0002935">
    <property type="term" value="F:tRNA (adenine(37)-C2)-methyltransferase activity"/>
    <property type="evidence" value="ECO:0007669"/>
    <property type="project" value="UniProtKB-UniRule"/>
</dbReference>
<dbReference type="EMBL" id="PHAH01000016">
    <property type="protein sequence ID" value="PKM88520.1"/>
    <property type="molecule type" value="Genomic_DNA"/>
</dbReference>
<comment type="catalytic activity">
    <reaction evidence="11">
        <text>adenosine(37) in tRNA + 2 reduced [2Fe-2S]-[ferredoxin] + 2 S-adenosyl-L-methionine = 2-methyladenosine(37) in tRNA + 5'-deoxyadenosine + L-methionine + 2 oxidized [2Fe-2S]-[ferredoxin] + S-adenosyl-L-homocysteine</text>
        <dbReference type="Rhea" id="RHEA:43332"/>
        <dbReference type="Rhea" id="RHEA-COMP:10000"/>
        <dbReference type="Rhea" id="RHEA-COMP:10001"/>
        <dbReference type="Rhea" id="RHEA-COMP:10162"/>
        <dbReference type="Rhea" id="RHEA-COMP:10485"/>
        <dbReference type="ChEBI" id="CHEBI:17319"/>
        <dbReference type="ChEBI" id="CHEBI:33737"/>
        <dbReference type="ChEBI" id="CHEBI:33738"/>
        <dbReference type="ChEBI" id="CHEBI:57844"/>
        <dbReference type="ChEBI" id="CHEBI:57856"/>
        <dbReference type="ChEBI" id="CHEBI:59789"/>
        <dbReference type="ChEBI" id="CHEBI:74411"/>
        <dbReference type="ChEBI" id="CHEBI:74497"/>
        <dbReference type="EC" id="2.1.1.192"/>
    </reaction>
</comment>
<feature type="binding site" evidence="11">
    <location>
        <position position="110"/>
    </location>
    <ligand>
        <name>[4Fe-4S] cluster</name>
        <dbReference type="ChEBI" id="CHEBI:49883"/>
        <note>4Fe-4S-S-AdoMet</note>
    </ligand>
</feature>
<dbReference type="InterPro" id="IPR027492">
    <property type="entry name" value="RNA_MTrfase_RlmN"/>
</dbReference>
<comment type="miscellaneous">
    <text evidence="11">Reaction proceeds by a ping-pong mechanism involving intermediate methylation of a conserved cysteine residue.</text>
</comment>
<comment type="similarity">
    <text evidence="11">Belongs to the radical SAM superfamily. RlmN family.</text>
</comment>
<feature type="active site" description="S-methylcysteine intermediate" evidence="11">
    <location>
        <position position="330"/>
    </location>
</feature>
<comment type="cofactor">
    <cofactor evidence="11">
        <name>[4Fe-4S] cluster</name>
        <dbReference type="ChEBI" id="CHEBI:49883"/>
    </cofactor>
    <text evidence="11">Binds 1 [4Fe-4S] cluster. The cluster is coordinated with 3 cysteines and an exchangeable S-adenosyl-L-methionine.</text>
</comment>
<keyword evidence="9 11" id="KW-0408">Iron</keyword>
<dbReference type="GO" id="GO:0046872">
    <property type="term" value="F:metal ion binding"/>
    <property type="evidence" value="ECO:0007669"/>
    <property type="project" value="UniProtKB-KW"/>
</dbReference>
<dbReference type="InterPro" id="IPR040072">
    <property type="entry name" value="Methyltransferase_A"/>
</dbReference>
<reference evidence="13 14" key="1">
    <citation type="journal article" date="2017" name="ISME J.">
        <title>Potential for microbial H2 and metal transformations associated with novel bacteria and archaea in deep terrestrial subsurface sediments.</title>
        <authorList>
            <person name="Hernsdorf A.W."/>
            <person name="Amano Y."/>
            <person name="Miyakawa K."/>
            <person name="Ise K."/>
            <person name="Suzuki Y."/>
            <person name="Anantharaman K."/>
            <person name="Probst A."/>
            <person name="Burstein D."/>
            <person name="Thomas B.C."/>
            <person name="Banfield J.F."/>
        </authorList>
    </citation>
    <scope>NUCLEOTIDE SEQUENCE [LARGE SCALE GENOMIC DNA]</scope>
    <source>
        <strain evidence="13">HGW-Falkowbacteria-2</strain>
    </source>
</reference>
<feature type="binding site" evidence="11">
    <location>
        <begin position="213"/>
        <end position="215"/>
    </location>
    <ligand>
        <name>S-adenosyl-L-methionine</name>
        <dbReference type="ChEBI" id="CHEBI:59789"/>
    </ligand>
</feature>
<dbReference type="InterPro" id="IPR058240">
    <property type="entry name" value="rSAM_sf"/>
</dbReference>
<evidence type="ECO:0000256" key="9">
    <source>
        <dbReference type="ARBA" id="ARBA00023004"/>
    </source>
</evidence>
<dbReference type="GO" id="GO:0019843">
    <property type="term" value="F:rRNA binding"/>
    <property type="evidence" value="ECO:0007669"/>
    <property type="project" value="UniProtKB-UniRule"/>
</dbReference>
<evidence type="ECO:0000256" key="8">
    <source>
        <dbReference type="ARBA" id="ARBA00022723"/>
    </source>
</evidence>
<feature type="domain" description="Radical SAM core" evidence="12">
    <location>
        <begin position="92"/>
        <end position="327"/>
    </location>
</feature>
<keyword evidence="6 11" id="KW-0808">Transferase</keyword>
<dbReference type="InterPro" id="IPR004383">
    <property type="entry name" value="rRNA_lsu_MTrfase_RlmN/Cfr"/>
</dbReference>
<protein>
    <recommendedName>
        <fullName evidence="11">Probable dual-specificity RNA methyltransferase RlmN</fullName>
        <ecNumber evidence="11">2.1.1.192</ecNumber>
    </recommendedName>
    <alternativeName>
        <fullName evidence="11">23S rRNA (adenine(2503)-C(2))-methyltransferase</fullName>
    </alternativeName>
    <alternativeName>
        <fullName evidence="11">23S rRNA m2A2503 methyltransferase</fullName>
    </alternativeName>
    <alternativeName>
        <fullName evidence="11">Ribosomal RNA large subunit methyltransferase N</fullName>
    </alternativeName>
    <alternativeName>
        <fullName evidence="11">tRNA (adenine(37)-C(2))-methyltransferase</fullName>
    </alternativeName>
    <alternativeName>
        <fullName evidence="11">tRNA m2A37 methyltransferase</fullName>
    </alternativeName>
</protein>
<dbReference type="GO" id="GO:0000049">
    <property type="term" value="F:tRNA binding"/>
    <property type="evidence" value="ECO:0007669"/>
    <property type="project" value="UniProtKB-UniRule"/>
</dbReference>
<dbReference type="GO" id="GO:0070475">
    <property type="term" value="P:rRNA base methylation"/>
    <property type="evidence" value="ECO:0007669"/>
    <property type="project" value="UniProtKB-UniRule"/>
</dbReference>
<dbReference type="PANTHER" id="PTHR30544">
    <property type="entry name" value="23S RRNA METHYLTRANSFERASE"/>
    <property type="match status" value="1"/>
</dbReference>
<sequence length="341" mass="38048">MKNTNMDLSKLSQILQTEPKFRFKQAYQALYQDLVERWADVSVLPLALRERLDEECPLDIKSELSVSSKKTEKALITFDDGVSVETVLMRHRDGRNTVCVSSQAGCPLGCAFCATGAAGFTRNLSAEEIVEQYFFWARRLNHLEEEAKIDNVVFMGMGEPFLNYDEFIKAAKTLNDPEKFNLGARRLSVSTAGIVEGIKKLAAEKIQMNLAVSLHAPLDSLREQLMPIGKKYPIPVLMRAVDDYIRKTGRRVMFEYVMIKNINDGEDDAVTLINLMKKPLHLVNLIPYNATGKFQPSSPARIKAFREKLEAAGVAVTERLSQGRDIDGACGQLAGGKGVNK</sequence>
<evidence type="ECO:0000256" key="7">
    <source>
        <dbReference type="ARBA" id="ARBA00022691"/>
    </source>
</evidence>
<evidence type="ECO:0000259" key="12">
    <source>
        <dbReference type="PROSITE" id="PS51918"/>
    </source>
</evidence>
<dbReference type="Pfam" id="PF04055">
    <property type="entry name" value="Radical_SAM"/>
    <property type="match status" value="1"/>
</dbReference>
<dbReference type="HAMAP" id="MF_01849">
    <property type="entry name" value="RNA_methyltr_RlmN"/>
    <property type="match status" value="1"/>
</dbReference>
<keyword evidence="11" id="KW-0819">tRNA processing</keyword>
<dbReference type="GO" id="GO:0070040">
    <property type="term" value="F:rRNA (adenine(2503)-C2-)-methyltransferase activity"/>
    <property type="evidence" value="ECO:0007669"/>
    <property type="project" value="UniProtKB-UniRule"/>
</dbReference>
<feature type="binding site" evidence="11">
    <location>
        <begin position="158"/>
        <end position="159"/>
    </location>
    <ligand>
        <name>S-adenosyl-L-methionine</name>
        <dbReference type="ChEBI" id="CHEBI:59789"/>
    </ligand>
</feature>
<dbReference type="InterPro" id="IPR013785">
    <property type="entry name" value="Aldolase_TIM"/>
</dbReference>
<dbReference type="SFLD" id="SFLDG01062">
    <property type="entry name" value="methyltransferase_(Class_A)"/>
    <property type="match status" value="1"/>
</dbReference>
<dbReference type="Gene3D" id="1.10.150.530">
    <property type="match status" value="1"/>
</dbReference>
<evidence type="ECO:0000256" key="1">
    <source>
        <dbReference type="ARBA" id="ARBA00004496"/>
    </source>
</evidence>
<keyword evidence="2 11" id="KW-0004">4Fe-4S</keyword>
<evidence type="ECO:0000256" key="11">
    <source>
        <dbReference type="HAMAP-Rule" id="MF_01849"/>
    </source>
</evidence>
<feature type="binding site" evidence="11">
    <location>
        <position position="190"/>
    </location>
    <ligand>
        <name>S-adenosyl-L-methionine</name>
        <dbReference type="ChEBI" id="CHEBI:59789"/>
    </ligand>
</feature>
<name>A0A2N2E1B1_9BACT</name>
<keyword evidence="7 11" id="KW-0949">S-adenosyl-L-methionine</keyword>
<keyword evidence="5 11" id="KW-0489">Methyltransferase</keyword>
<keyword evidence="3 11" id="KW-0963">Cytoplasm</keyword>
<evidence type="ECO:0000256" key="5">
    <source>
        <dbReference type="ARBA" id="ARBA00022603"/>
    </source>
</evidence>
<evidence type="ECO:0000256" key="3">
    <source>
        <dbReference type="ARBA" id="ARBA00022490"/>
    </source>
</evidence>
<dbReference type="GO" id="GO:0005737">
    <property type="term" value="C:cytoplasm"/>
    <property type="evidence" value="ECO:0007669"/>
    <property type="project" value="UniProtKB-SubCell"/>
</dbReference>
<dbReference type="PANTHER" id="PTHR30544:SF5">
    <property type="entry name" value="RADICAL SAM CORE DOMAIN-CONTAINING PROTEIN"/>
    <property type="match status" value="1"/>
</dbReference>
<dbReference type="SUPFAM" id="SSF102114">
    <property type="entry name" value="Radical SAM enzymes"/>
    <property type="match status" value="1"/>
</dbReference>
<keyword evidence="8 11" id="KW-0479">Metal-binding</keyword>